<dbReference type="EMBL" id="JACHJL010000009">
    <property type="protein sequence ID" value="MBB5936808.1"/>
    <property type="molecule type" value="Genomic_DNA"/>
</dbReference>
<feature type="region of interest" description="Disordered" evidence="4">
    <location>
        <begin position="79"/>
        <end position="121"/>
    </location>
</feature>
<feature type="compositionally biased region" description="Basic and acidic residues" evidence="4">
    <location>
        <begin position="1"/>
        <end position="15"/>
    </location>
</feature>
<evidence type="ECO:0000256" key="3">
    <source>
        <dbReference type="ARBA" id="ARBA00022801"/>
    </source>
</evidence>
<comment type="similarity">
    <text evidence="1">Belongs to the peptidase S33 family.</text>
</comment>
<dbReference type="SUPFAM" id="SSF53474">
    <property type="entry name" value="alpha/beta-Hydrolases"/>
    <property type="match status" value="1"/>
</dbReference>
<dbReference type="Proteomes" id="UP000588098">
    <property type="component" value="Unassembled WGS sequence"/>
</dbReference>
<evidence type="ECO:0000256" key="4">
    <source>
        <dbReference type="SAM" id="MobiDB-lite"/>
    </source>
</evidence>
<evidence type="ECO:0000259" key="5">
    <source>
        <dbReference type="Pfam" id="PF08386"/>
    </source>
</evidence>
<dbReference type="RefSeq" id="WP_184573363.1">
    <property type="nucleotide sequence ID" value="NZ_JACHJL010000009.1"/>
</dbReference>
<protein>
    <submittedName>
        <fullName evidence="6">Pimeloyl-ACP methyl ester carboxylesterase</fullName>
    </submittedName>
</protein>
<evidence type="ECO:0000313" key="6">
    <source>
        <dbReference type="EMBL" id="MBB5936808.1"/>
    </source>
</evidence>
<keyword evidence="2" id="KW-0732">Signal</keyword>
<dbReference type="InterPro" id="IPR029058">
    <property type="entry name" value="AB_hydrolase_fold"/>
</dbReference>
<dbReference type="PANTHER" id="PTHR43248:SF29">
    <property type="entry name" value="TRIPEPTIDYL AMINOPEPTIDASE"/>
    <property type="match status" value="1"/>
</dbReference>
<sequence>MSREIRADAKQRDPSRTGAAARRTGAQRTAAGQPAAKQPTAGRPATGYAGGVRGVPGVRTGAWLAAVLLIGGAAVGCGSSDDEDHGGRPDASAQQELDWSSCPAPDTSEDGADGGPPGEPWECATLHAPLDYARPEGKTIGIALIRARATDQDRRIGSLIYNFGGPGGSGITALPAFAENYQDLRERYDLVSFDPRGVGRSNGVRCLDDRDLDAYHAADATPDNARESTALDARIRTYAAGCKKHSGTVLPHIGTVNAARDLDLMRRVLGDSKLHYFGVSYGTELGGVYAHLYPDRVGRALFDAVVDPDQDPLRGAIGQARGFQRALQSYLRDCPAERDDCPTEGEITAFLKRLDNDPLPGKGGRSLTQSLASGGIAQALYSKDFWEYLTQGLSDAEAGDGQVLLALGDAMNGRSEDGHYSSLQSSLTAITCADFTQRYTPADIRAALPTFRKASPVFGDYLAWGLLQCAHWPTHGTWQTPDVSARGAAPILVVGNTGDPATPYEGARRMARALGRGVGVELTYHGEGHGAYDSGDPCVKRAVDAYLLAGKVPRDGTVCR</sequence>
<keyword evidence="7" id="KW-1185">Reference proteome</keyword>
<evidence type="ECO:0000256" key="2">
    <source>
        <dbReference type="ARBA" id="ARBA00022729"/>
    </source>
</evidence>
<organism evidence="6 7">
    <name type="scientific">Streptomyces zagrosensis</name>
    <dbReference type="NCBI Taxonomy" id="1042984"/>
    <lineage>
        <taxon>Bacteria</taxon>
        <taxon>Bacillati</taxon>
        <taxon>Actinomycetota</taxon>
        <taxon>Actinomycetes</taxon>
        <taxon>Kitasatosporales</taxon>
        <taxon>Streptomycetaceae</taxon>
        <taxon>Streptomyces</taxon>
    </lineage>
</organism>
<reference evidence="6 7" key="1">
    <citation type="submission" date="2020-08" db="EMBL/GenBank/DDBJ databases">
        <title>Genomic Encyclopedia of Type Strains, Phase III (KMG-III): the genomes of soil and plant-associated and newly described type strains.</title>
        <authorList>
            <person name="Whitman W."/>
        </authorList>
    </citation>
    <scope>NUCLEOTIDE SEQUENCE [LARGE SCALE GENOMIC DNA]</scope>
    <source>
        <strain evidence="6 7">CECT 8305</strain>
    </source>
</reference>
<gene>
    <name evidence="6" type="ORF">FHS42_003885</name>
</gene>
<proteinExistence type="inferred from homology"/>
<evidence type="ECO:0000313" key="7">
    <source>
        <dbReference type="Proteomes" id="UP000588098"/>
    </source>
</evidence>
<dbReference type="AlphaFoldDB" id="A0A7W9QBN9"/>
<accession>A0A7W9QBN9</accession>
<name>A0A7W9QBN9_9ACTN</name>
<dbReference type="GO" id="GO:0016787">
    <property type="term" value="F:hydrolase activity"/>
    <property type="evidence" value="ECO:0007669"/>
    <property type="project" value="UniProtKB-KW"/>
</dbReference>
<feature type="compositionally biased region" description="Low complexity" evidence="4">
    <location>
        <begin position="16"/>
        <end position="33"/>
    </location>
</feature>
<feature type="domain" description="Peptidase S33 tripeptidyl aminopeptidase-like C-terminal" evidence="5">
    <location>
        <begin position="455"/>
        <end position="559"/>
    </location>
</feature>
<dbReference type="InterPro" id="IPR051601">
    <property type="entry name" value="Serine_prot/Carboxylest_S33"/>
</dbReference>
<dbReference type="Pfam" id="PF08386">
    <property type="entry name" value="Abhydrolase_4"/>
    <property type="match status" value="1"/>
</dbReference>
<feature type="region of interest" description="Disordered" evidence="4">
    <location>
        <begin position="1"/>
        <end position="48"/>
    </location>
</feature>
<comment type="caution">
    <text evidence="6">The sequence shown here is derived from an EMBL/GenBank/DDBJ whole genome shotgun (WGS) entry which is preliminary data.</text>
</comment>
<dbReference type="PANTHER" id="PTHR43248">
    <property type="entry name" value="2-SUCCINYL-6-HYDROXY-2,4-CYCLOHEXADIENE-1-CARBOXYLATE SYNTHASE"/>
    <property type="match status" value="1"/>
</dbReference>
<evidence type="ECO:0000256" key="1">
    <source>
        <dbReference type="ARBA" id="ARBA00010088"/>
    </source>
</evidence>
<keyword evidence="3" id="KW-0378">Hydrolase</keyword>
<dbReference type="Gene3D" id="3.40.50.1820">
    <property type="entry name" value="alpha/beta hydrolase"/>
    <property type="match status" value="1"/>
</dbReference>
<dbReference type="InterPro" id="IPR013595">
    <property type="entry name" value="Pept_S33_TAP-like_C"/>
</dbReference>